<dbReference type="GO" id="GO:0022857">
    <property type="term" value="F:transmembrane transporter activity"/>
    <property type="evidence" value="ECO:0007669"/>
    <property type="project" value="UniProtKB-UniRule"/>
</dbReference>
<feature type="transmembrane region" description="Helical" evidence="10">
    <location>
        <begin position="20"/>
        <end position="41"/>
    </location>
</feature>
<sequence length="635" mass="63885">MKNIPLSPPCAQAALRALHAVLGAAGAAALLALLALVGAAVLLRYGPWLGLRWVGADELAVWLHLAMIALAAPLALGSSLSMRLDVLRQALPPAGRAVCDALADALTLLSAWVIATGAWQLVQALGGASPALGLPEWWRLALFLPCGALLALHVALLRLSEGRGRLLLAAAALAGGMAWGAPGAGWWAALPWPPSAAAALVAALGMAVAAPLPHAFLAAAWLSIPLSAAQGGALSAPVLFNAAVHGMSPFLLLAIPFFLLAGAWLTASGMAARLVRLAAALVGHWRAGLAQTTLLTSVFFSGASGSSVANAAFGAATFQRELVQHGYPPARAGALIAAASVLDNLIPPSIALLILASVTQLPVGRLFVTGAYAGLLMALCLGLAFHWTARRAEPRAAPALTPNPTQNPTPTNAPPAARPARASAAQRRAAAVGALPALGLAVIVLLGIRLGLVTTTEAAALAALYTLGLNLWQRSGARALWQAVRHSATEAAAIALLIGSAAPLAFLLALDGIPAAVAQWSSQWASSLGAGVAPVALMACLLLLAAGLVLDIGAAIVLLAPLLLPLAVQAGADPVAFGVVMVVALMIGGLTPPVGLLVFVVAGVSGVPARQVFAAGWPYLLALLAALALLCATLL</sequence>
<evidence type="ECO:0000256" key="3">
    <source>
        <dbReference type="ARBA" id="ARBA00022475"/>
    </source>
</evidence>
<dbReference type="Proteomes" id="UP000267035">
    <property type="component" value="Unassembled WGS sequence"/>
</dbReference>
<keyword evidence="2 8" id="KW-0813">Transport</keyword>
<proteinExistence type="predicted"/>
<evidence type="ECO:0000256" key="2">
    <source>
        <dbReference type="ARBA" id="ARBA00022448"/>
    </source>
</evidence>
<dbReference type="Pfam" id="PF04290">
    <property type="entry name" value="DctQ"/>
    <property type="match status" value="1"/>
</dbReference>
<keyword evidence="6 10" id="KW-1133">Transmembrane helix</keyword>
<evidence type="ECO:0000256" key="1">
    <source>
        <dbReference type="ARBA" id="ARBA00004429"/>
    </source>
</evidence>
<keyword evidence="14" id="KW-1185">Reference proteome</keyword>
<feature type="transmembrane region" description="Helical" evidence="10">
    <location>
        <begin position="101"/>
        <end position="122"/>
    </location>
</feature>
<evidence type="ECO:0000256" key="8">
    <source>
        <dbReference type="RuleBase" id="RU369079"/>
    </source>
</evidence>
<feature type="region of interest" description="Disordered" evidence="9">
    <location>
        <begin position="397"/>
        <end position="420"/>
    </location>
</feature>
<comment type="function">
    <text evidence="8">Part of the tripartite ATP-independent periplasmic (TRAP) transport system.</text>
</comment>
<evidence type="ECO:0000256" key="6">
    <source>
        <dbReference type="ARBA" id="ARBA00022989"/>
    </source>
</evidence>
<dbReference type="InterPro" id="IPR010656">
    <property type="entry name" value="DctM"/>
</dbReference>
<dbReference type="GO" id="GO:0005886">
    <property type="term" value="C:plasma membrane"/>
    <property type="evidence" value="ECO:0007669"/>
    <property type="project" value="UniProtKB-SubCell"/>
</dbReference>
<evidence type="ECO:0000256" key="5">
    <source>
        <dbReference type="ARBA" id="ARBA00022692"/>
    </source>
</evidence>
<dbReference type="NCBIfam" id="TIGR00786">
    <property type="entry name" value="dctM"/>
    <property type="match status" value="1"/>
</dbReference>
<keyword evidence="7 10" id="KW-0472">Membrane</keyword>
<feature type="domain" description="TRAP C4-dicarboxylate transport system permease DctM subunit" evidence="12">
    <location>
        <begin position="202"/>
        <end position="631"/>
    </location>
</feature>
<feature type="compositionally biased region" description="Pro residues" evidence="9">
    <location>
        <begin position="405"/>
        <end position="417"/>
    </location>
</feature>
<keyword evidence="3" id="KW-1003">Cell membrane</keyword>
<feature type="transmembrane region" description="Helical" evidence="10">
    <location>
        <begin position="536"/>
        <end position="564"/>
    </location>
</feature>
<dbReference type="Pfam" id="PF06808">
    <property type="entry name" value="DctM"/>
    <property type="match status" value="1"/>
</dbReference>
<dbReference type="InterPro" id="IPR004681">
    <property type="entry name" value="TRAP_DctM"/>
</dbReference>
<keyword evidence="4 8" id="KW-0997">Cell inner membrane</keyword>
<feature type="transmembrane region" description="Helical" evidence="10">
    <location>
        <begin position="334"/>
        <end position="358"/>
    </location>
</feature>
<feature type="transmembrane region" description="Helical" evidence="10">
    <location>
        <begin position="137"/>
        <end position="159"/>
    </location>
</feature>
<feature type="transmembrane region" description="Helical" evidence="10">
    <location>
        <begin position="576"/>
        <end position="604"/>
    </location>
</feature>
<feature type="transmembrane region" description="Helical" evidence="10">
    <location>
        <begin position="454"/>
        <end position="472"/>
    </location>
</feature>
<feature type="transmembrane region" description="Helical" evidence="10">
    <location>
        <begin position="166"/>
        <end position="189"/>
    </location>
</feature>
<dbReference type="AlphaFoldDB" id="A0A3M6Q2N7"/>
<dbReference type="EMBL" id="RDQL01000018">
    <property type="protein sequence ID" value="RMW96810.1"/>
    <property type="molecule type" value="Genomic_DNA"/>
</dbReference>
<evidence type="ECO:0000259" key="11">
    <source>
        <dbReference type="Pfam" id="PF04290"/>
    </source>
</evidence>
<feature type="transmembrane region" description="Helical" evidence="10">
    <location>
        <begin position="61"/>
        <end position="80"/>
    </location>
</feature>
<comment type="subcellular location">
    <subcellularLocation>
        <location evidence="1 8">Cell inner membrane</location>
        <topology evidence="1 8">Multi-pass membrane protein</topology>
    </subcellularLocation>
</comment>
<feature type="transmembrane region" description="Helical" evidence="10">
    <location>
        <begin position="616"/>
        <end position="634"/>
    </location>
</feature>
<feature type="domain" description="Tripartite ATP-independent periplasmic transporters DctQ component" evidence="11">
    <location>
        <begin position="34"/>
        <end position="159"/>
    </location>
</feature>
<feature type="transmembrane region" description="Helical" evidence="10">
    <location>
        <begin position="246"/>
        <end position="267"/>
    </location>
</feature>
<feature type="transmembrane region" description="Helical" evidence="10">
    <location>
        <begin position="429"/>
        <end position="448"/>
    </location>
</feature>
<accession>A0A3M6Q2N7</accession>
<evidence type="ECO:0000256" key="9">
    <source>
        <dbReference type="SAM" id="MobiDB-lite"/>
    </source>
</evidence>
<keyword evidence="5 10" id="KW-0812">Transmembrane</keyword>
<protein>
    <submittedName>
        <fullName evidence="13">TRAP transporter large permease subunit</fullName>
    </submittedName>
</protein>
<dbReference type="PANTHER" id="PTHR33362">
    <property type="entry name" value="SIALIC ACID TRAP TRANSPORTER PERMEASE PROTEIN SIAT-RELATED"/>
    <property type="match status" value="1"/>
</dbReference>
<evidence type="ECO:0000313" key="14">
    <source>
        <dbReference type="Proteomes" id="UP000267035"/>
    </source>
</evidence>
<feature type="transmembrane region" description="Helical" evidence="10">
    <location>
        <begin position="364"/>
        <end position="385"/>
    </location>
</feature>
<evidence type="ECO:0000256" key="10">
    <source>
        <dbReference type="SAM" id="Phobius"/>
    </source>
</evidence>
<evidence type="ECO:0000256" key="7">
    <source>
        <dbReference type="ARBA" id="ARBA00023136"/>
    </source>
</evidence>
<evidence type="ECO:0000259" key="12">
    <source>
        <dbReference type="Pfam" id="PF06808"/>
    </source>
</evidence>
<dbReference type="PANTHER" id="PTHR33362:SF2">
    <property type="entry name" value="TRAP TRANSPORTER LARGE PERMEASE PROTEIN"/>
    <property type="match status" value="1"/>
</dbReference>
<reference evidence="13 14" key="1">
    <citation type="submission" date="2018-10" db="EMBL/GenBank/DDBJ databases">
        <title>Comamonadaceae CDC group NO-1 genome sequencing and assembly.</title>
        <authorList>
            <person name="Bernier A.-M."/>
            <person name="Bernard K."/>
        </authorList>
    </citation>
    <scope>NUCLEOTIDE SEQUENCE [LARGE SCALE GENOMIC DNA]</scope>
    <source>
        <strain evidence="13 14">NML161473</strain>
    </source>
</reference>
<name>A0A3M6Q2N7_9BURK</name>
<gene>
    <name evidence="13" type="ORF">EBQ25_10755</name>
</gene>
<dbReference type="RefSeq" id="WP_122254514.1">
    <property type="nucleotide sequence ID" value="NZ_RDQL01000018.1"/>
</dbReference>
<evidence type="ECO:0000313" key="13">
    <source>
        <dbReference type="EMBL" id="RMW96810.1"/>
    </source>
</evidence>
<evidence type="ECO:0000256" key="4">
    <source>
        <dbReference type="ARBA" id="ARBA00022519"/>
    </source>
</evidence>
<feature type="transmembrane region" description="Helical" evidence="10">
    <location>
        <begin position="493"/>
        <end position="516"/>
    </location>
</feature>
<dbReference type="InterPro" id="IPR055348">
    <property type="entry name" value="DctQ"/>
</dbReference>
<organism evidence="13 14">
    <name type="scientific">Allofranklinella schreckenbergeri</name>
    <dbReference type="NCBI Taxonomy" id="1076744"/>
    <lineage>
        <taxon>Bacteria</taxon>
        <taxon>Pseudomonadati</taxon>
        <taxon>Pseudomonadota</taxon>
        <taxon>Betaproteobacteria</taxon>
        <taxon>Burkholderiales</taxon>
        <taxon>Comamonadaceae</taxon>
        <taxon>Allofranklinella</taxon>
    </lineage>
</organism>
<comment type="caution">
    <text evidence="13">The sequence shown here is derived from an EMBL/GenBank/DDBJ whole genome shotgun (WGS) entry which is preliminary data.</text>
</comment>
<feature type="transmembrane region" description="Helical" evidence="10">
    <location>
        <begin position="195"/>
        <end position="212"/>
    </location>
</feature>